<evidence type="ECO:0000256" key="4">
    <source>
        <dbReference type="ARBA" id="ARBA00022730"/>
    </source>
</evidence>
<evidence type="ECO:0000256" key="11">
    <source>
        <dbReference type="HAMAP-Rule" id="MF_01318"/>
    </source>
</evidence>
<dbReference type="InterPro" id="IPR023674">
    <property type="entry name" value="Ribosomal_uL1-like"/>
</dbReference>
<keyword evidence="5 11" id="KW-0810">Translation regulation</keyword>
<dbReference type="NCBIfam" id="TIGR01169">
    <property type="entry name" value="rplA_bact"/>
    <property type="match status" value="1"/>
</dbReference>
<dbReference type="InterPro" id="IPR016095">
    <property type="entry name" value="Ribosomal_uL1_3-a/b-sand"/>
</dbReference>
<keyword evidence="4 11" id="KW-0699">rRNA-binding</keyword>
<evidence type="ECO:0000256" key="10">
    <source>
        <dbReference type="ARBA" id="ARBA00059110"/>
    </source>
</evidence>
<dbReference type="GO" id="GO:0003735">
    <property type="term" value="F:structural constituent of ribosome"/>
    <property type="evidence" value="ECO:0007669"/>
    <property type="project" value="InterPro"/>
</dbReference>
<dbReference type="CDD" id="cd00403">
    <property type="entry name" value="Ribosomal_L1"/>
    <property type="match status" value="1"/>
</dbReference>
<dbReference type="InterPro" id="IPR005878">
    <property type="entry name" value="Ribosom_uL1_bac-type"/>
</dbReference>
<dbReference type="EMBL" id="JAAKGT010000019">
    <property type="protein sequence ID" value="NGM52546.1"/>
    <property type="molecule type" value="Genomic_DNA"/>
</dbReference>
<keyword evidence="7 11" id="KW-0689">Ribosomal protein</keyword>
<dbReference type="FunFam" id="3.40.50.790:FF:000001">
    <property type="entry name" value="50S ribosomal protein L1"/>
    <property type="match status" value="1"/>
</dbReference>
<keyword evidence="3 11" id="KW-0820">tRNA-binding</keyword>
<protein>
    <recommendedName>
        <fullName evidence="9 11">Large ribosomal subunit protein uL1</fullName>
    </recommendedName>
</protein>
<dbReference type="HAMAP" id="MF_01318_B">
    <property type="entry name" value="Ribosomal_uL1_B"/>
    <property type="match status" value="1"/>
</dbReference>
<evidence type="ECO:0000256" key="5">
    <source>
        <dbReference type="ARBA" id="ARBA00022845"/>
    </source>
</evidence>
<proteinExistence type="inferred from homology"/>
<keyword evidence="2 11" id="KW-0678">Repressor</keyword>
<sequence length="229" mass="23775">MATQPKRIKAWTGDRDATHAVADAIALVKANAKAKFDETIEISVNLGVDPRHADQQVRGVVQLPSGTGRDVRVAVFAKDAKAAEATAAGAEVVGAEDLVEKIQNGFMDFDRVIATPDMMALVGRLGKVLGPRGLMPNPKVGTVTPNVGQAVKDAKGGAVEFRVEKAGIVHAGIGKASFTDEALLINVKALIDALNKSKPSGAKGVFVKRVGLSSTMGPGFKVDIASITA</sequence>
<comment type="caution">
    <text evidence="13">The sequence shown here is derived from an EMBL/GenBank/DDBJ whole genome shotgun (WGS) entry which is preliminary data.</text>
</comment>
<dbReference type="Gene3D" id="3.40.50.790">
    <property type="match status" value="1"/>
</dbReference>
<dbReference type="Gene3D" id="3.30.190.20">
    <property type="match status" value="1"/>
</dbReference>
<comment type="function">
    <text evidence="11">Binds directly to 23S rRNA. The L1 stalk is quite mobile in the ribosome, and is involved in E site tRNA release.</text>
</comment>
<evidence type="ECO:0000256" key="1">
    <source>
        <dbReference type="ARBA" id="ARBA00010531"/>
    </source>
</evidence>
<evidence type="ECO:0000256" key="8">
    <source>
        <dbReference type="ARBA" id="ARBA00023274"/>
    </source>
</evidence>
<keyword evidence="8 11" id="KW-0687">Ribonucleoprotein</keyword>
<evidence type="ECO:0000313" key="13">
    <source>
        <dbReference type="EMBL" id="NGM52546.1"/>
    </source>
</evidence>
<evidence type="ECO:0000256" key="7">
    <source>
        <dbReference type="ARBA" id="ARBA00022980"/>
    </source>
</evidence>
<dbReference type="AlphaFoldDB" id="A0A6G4R3N3"/>
<dbReference type="InterPro" id="IPR023673">
    <property type="entry name" value="Ribosomal_uL1_CS"/>
</dbReference>
<comment type="similarity">
    <text evidence="1 11 12">Belongs to the universal ribosomal protein uL1 family.</text>
</comment>
<comment type="subunit">
    <text evidence="11">Part of the 50S ribosomal subunit.</text>
</comment>
<evidence type="ECO:0000256" key="2">
    <source>
        <dbReference type="ARBA" id="ARBA00022491"/>
    </source>
</evidence>
<dbReference type="SUPFAM" id="SSF56808">
    <property type="entry name" value="Ribosomal protein L1"/>
    <property type="match status" value="1"/>
</dbReference>
<dbReference type="RefSeq" id="WP_165262954.1">
    <property type="nucleotide sequence ID" value="NZ_JAAKGT010000019.1"/>
</dbReference>
<evidence type="ECO:0000256" key="9">
    <source>
        <dbReference type="ARBA" id="ARBA00035241"/>
    </source>
</evidence>
<dbReference type="Pfam" id="PF00687">
    <property type="entry name" value="Ribosomal_L1"/>
    <property type="match status" value="1"/>
</dbReference>
<dbReference type="PANTHER" id="PTHR36427:SF3">
    <property type="entry name" value="LARGE RIBOSOMAL SUBUNIT PROTEIN UL1M"/>
    <property type="match status" value="1"/>
</dbReference>
<dbReference type="GO" id="GO:0000049">
    <property type="term" value="F:tRNA binding"/>
    <property type="evidence" value="ECO:0007669"/>
    <property type="project" value="UniProtKB-KW"/>
</dbReference>
<keyword evidence="6 11" id="KW-0694">RNA-binding</keyword>
<evidence type="ECO:0000256" key="6">
    <source>
        <dbReference type="ARBA" id="ARBA00022884"/>
    </source>
</evidence>
<dbReference type="GO" id="GO:0006417">
    <property type="term" value="P:regulation of translation"/>
    <property type="evidence" value="ECO:0007669"/>
    <property type="project" value="UniProtKB-KW"/>
</dbReference>
<comment type="function">
    <text evidence="10 11">Protein L1 is also a translational repressor protein, it controls the translation of the L11 operon by binding to its mRNA.</text>
</comment>
<dbReference type="GO" id="GO:0022625">
    <property type="term" value="C:cytosolic large ribosomal subunit"/>
    <property type="evidence" value="ECO:0007669"/>
    <property type="project" value="TreeGrafter"/>
</dbReference>
<dbReference type="PANTHER" id="PTHR36427">
    <property type="entry name" value="54S RIBOSOMAL PROTEIN L1, MITOCHONDRIAL"/>
    <property type="match status" value="1"/>
</dbReference>
<evidence type="ECO:0000256" key="12">
    <source>
        <dbReference type="RuleBase" id="RU000659"/>
    </source>
</evidence>
<accession>A0A6G4R3N3</accession>
<reference evidence="13" key="1">
    <citation type="submission" date="2020-02" db="EMBL/GenBank/DDBJ databases">
        <authorList>
            <person name="Gao J."/>
            <person name="Sun J."/>
        </authorList>
    </citation>
    <scope>NUCLEOTIDE SEQUENCE</scope>
    <source>
        <strain evidence="13">602-2</strain>
    </source>
</reference>
<dbReference type="GO" id="GO:0019843">
    <property type="term" value="F:rRNA binding"/>
    <property type="evidence" value="ECO:0007669"/>
    <property type="project" value="UniProtKB-UniRule"/>
</dbReference>
<gene>
    <name evidence="11 13" type="primary">rplA</name>
    <name evidence="13" type="ORF">G5B46_23285</name>
</gene>
<name>A0A6G4R3N3_9CAUL</name>
<dbReference type="GO" id="GO:0006412">
    <property type="term" value="P:translation"/>
    <property type="evidence" value="ECO:0007669"/>
    <property type="project" value="UniProtKB-UniRule"/>
</dbReference>
<dbReference type="InterPro" id="IPR028364">
    <property type="entry name" value="Ribosomal_uL1/biogenesis"/>
</dbReference>
<organism evidence="13">
    <name type="scientific">Caulobacter sp. 602-2</name>
    <dbReference type="NCBI Taxonomy" id="2710887"/>
    <lineage>
        <taxon>Bacteria</taxon>
        <taxon>Pseudomonadati</taxon>
        <taxon>Pseudomonadota</taxon>
        <taxon>Alphaproteobacteria</taxon>
        <taxon>Caulobacterales</taxon>
        <taxon>Caulobacteraceae</taxon>
        <taxon>Caulobacter</taxon>
    </lineage>
</organism>
<dbReference type="PIRSF" id="PIRSF002155">
    <property type="entry name" value="Ribosomal_L1"/>
    <property type="match status" value="1"/>
</dbReference>
<dbReference type="InterPro" id="IPR002143">
    <property type="entry name" value="Ribosomal_uL1"/>
</dbReference>
<dbReference type="PROSITE" id="PS01199">
    <property type="entry name" value="RIBOSOMAL_L1"/>
    <property type="match status" value="1"/>
</dbReference>
<evidence type="ECO:0000256" key="3">
    <source>
        <dbReference type="ARBA" id="ARBA00022555"/>
    </source>
</evidence>